<evidence type="ECO:0000313" key="13">
    <source>
        <dbReference type="EMBL" id="OQS03064.1"/>
    </source>
</evidence>
<dbReference type="PROSITE" id="PS50929">
    <property type="entry name" value="ABC_TM1F"/>
    <property type="match status" value="1"/>
</dbReference>
<dbReference type="InterPro" id="IPR039421">
    <property type="entry name" value="Type_1_exporter"/>
</dbReference>
<feature type="transmembrane region" description="Helical" evidence="11">
    <location>
        <begin position="100"/>
        <end position="124"/>
    </location>
</feature>
<dbReference type="GO" id="GO:0016887">
    <property type="term" value="F:ATP hydrolysis activity"/>
    <property type="evidence" value="ECO:0007669"/>
    <property type="project" value="InterPro"/>
</dbReference>
<evidence type="ECO:0000256" key="3">
    <source>
        <dbReference type="ARBA" id="ARBA00022448"/>
    </source>
</evidence>
<feature type="transmembrane region" description="Helical" evidence="11">
    <location>
        <begin position="52"/>
        <end position="80"/>
    </location>
</feature>
<comment type="subcellular location">
    <subcellularLocation>
        <location evidence="1">Membrane</location>
        <topology evidence="1">Multi-pass membrane protein</topology>
    </subcellularLocation>
</comment>
<dbReference type="SUPFAM" id="SSF52540">
    <property type="entry name" value="P-loop containing nucleoside triphosphate hydrolases"/>
    <property type="match status" value="1"/>
</dbReference>
<comment type="caution">
    <text evidence="13">The sequence shown here is derived from an EMBL/GenBank/DDBJ whole genome shotgun (WGS) entry which is preliminary data.</text>
</comment>
<name>A0A1V9ZYI1_9STRA</name>
<dbReference type="GO" id="GO:0005886">
    <property type="term" value="C:plasma membrane"/>
    <property type="evidence" value="ECO:0007669"/>
    <property type="project" value="TreeGrafter"/>
</dbReference>
<evidence type="ECO:0000259" key="12">
    <source>
        <dbReference type="PROSITE" id="PS50929"/>
    </source>
</evidence>
<dbReference type="STRING" id="74557.A0A1V9ZYI1"/>
<evidence type="ECO:0000256" key="10">
    <source>
        <dbReference type="SAM" id="MobiDB-lite"/>
    </source>
</evidence>
<keyword evidence="5" id="KW-0677">Repeat</keyword>
<gene>
    <name evidence="13" type="ORF">THRCLA_04618</name>
</gene>
<dbReference type="PANTHER" id="PTHR24222">
    <property type="entry name" value="ABC TRANSPORTER B FAMILY"/>
    <property type="match status" value="1"/>
</dbReference>
<dbReference type="GO" id="GO:0005524">
    <property type="term" value="F:ATP binding"/>
    <property type="evidence" value="ECO:0007669"/>
    <property type="project" value="UniProtKB-KW"/>
</dbReference>
<organism evidence="13 14">
    <name type="scientific">Thraustotheca clavata</name>
    <dbReference type="NCBI Taxonomy" id="74557"/>
    <lineage>
        <taxon>Eukaryota</taxon>
        <taxon>Sar</taxon>
        <taxon>Stramenopiles</taxon>
        <taxon>Oomycota</taxon>
        <taxon>Saprolegniomycetes</taxon>
        <taxon>Saprolegniales</taxon>
        <taxon>Achlyaceae</taxon>
        <taxon>Thraustotheca</taxon>
    </lineage>
</organism>
<dbReference type="InterPro" id="IPR036640">
    <property type="entry name" value="ABC1_TM_sf"/>
</dbReference>
<comment type="similarity">
    <text evidence="2">Belongs to the ABC transporter superfamily. ABCB family. Multidrug resistance exporter (TC 3.A.1.201) subfamily.</text>
</comment>
<feature type="transmembrane region" description="Helical" evidence="11">
    <location>
        <begin position="279"/>
        <end position="304"/>
    </location>
</feature>
<evidence type="ECO:0000256" key="9">
    <source>
        <dbReference type="ARBA" id="ARBA00023136"/>
    </source>
</evidence>
<evidence type="ECO:0000256" key="8">
    <source>
        <dbReference type="ARBA" id="ARBA00022989"/>
    </source>
</evidence>
<keyword evidence="6" id="KW-0547">Nucleotide-binding</keyword>
<dbReference type="AlphaFoldDB" id="A0A1V9ZYI1"/>
<feature type="transmembrane region" description="Helical" evidence="11">
    <location>
        <begin position="202"/>
        <end position="219"/>
    </location>
</feature>
<dbReference type="Gene3D" id="1.20.1560.10">
    <property type="entry name" value="ABC transporter type 1, transmembrane domain"/>
    <property type="match status" value="1"/>
</dbReference>
<dbReference type="SUPFAM" id="SSF90123">
    <property type="entry name" value="ABC transporter transmembrane region"/>
    <property type="match status" value="1"/>
</dbReference>
<dbReference type="Pfam" id="PF00664">
    <property type="entry name" value="ABC_membrane"/>
    <property type="match status" value="1"/>
</dbReference>
<evidence type="ECO:0000313" key="14">
    <source>
        <dbReference type="Proteomes" id="UP000243217"/>
    </source>
</evidence>
<evidence type="ECO:0000256" key="1">
    <source>
        <dbReference type="ARBA" id="ARBA00004141"/>
    </source>
</evidence>
<evidence type="ECO:0000256" key="4">
    <source>
        <dbReference type="ARBA" id="ARBA00022692"/>
    </source>
</evidence>
<proteinExistence type="inferred from homology"/>
<dbReference type="Proteomes" id="UP000243217">
    <property type="component" value="Unassembled WGS sequence"/>
</dbReference>
<evidence type="ECO:0000256" key="11">
    <source>
        <dbReference type="SAM" id="Phobius"/>
    </source>
</evidence>
<keyword evidence="9 11" id="KW-0472">Membrane</keyword>
<evidence type="ECO:0000256" key="7">
    <source>
        <dbReference type="ARBA" id="ARBA00022840"/>
    </source>
</evidence>
<dbReference type="Gene3D" id="3.40.50.300">
    <property type="entry name" value="P-loop containing nucleotide triphosphate hydrolases"/>
    <property type="match status" value="1"/>
</dbReference>
<dbReference type="InterPro" id="IPR027417">
    <property type="entry name" value="P-loop_NTPase"/>
</dbReference>
<dbReference type="PANTHER" id="PTHR24222:SF76">
    <property type="entry name" value="MYCOBACTIN IMPORT ATP-BINDING_PERMEASE PROTEIN IRTB"/>
    <property type="match status" value="1"/>
</dbReference>
<evidence type="ECO:0000256" key="2">
    <source>
        <dbReference type="ARBA" id="ARBA00007577"/>
    </source>
</evidence>
<dbReference type="EMBL" id="JNBS01001013">
    <property type="protein sequence ID" value="OQS03064.1"/>
    <property type="molecule type" value="Genomic_DNA"/>
</dbReference>
<dbReference type="InterPro" id="IPR011527">
    <property type="entry name" value="ABC1_TM_dom"/>
</dbReference>
<dbReference type="GO" id="GO:0140359">
    <property type="term" value="F:ABC-type transporter activity"/>
    <property type="evidence" value="ECO:0007669"/>
    <property type="project" value="InterPro"/>
</dbReference>
<accession>A0A1V9ZYI1</accession>
<evidence type="ECO:0000256" key="5">
    <source>
        <dbReference type="ARBA" id="ARBA00022737"/>
    </source>
</evidence>
<keyword evidence="4 11" id="KW-0812">Transmembrane</keyword>
<keyword evidence="7 13" id="KW-0067">ATP-binding</keyword>
<keyword evidence="14" id="KW-1185">Reference proteome</keyword>
<dbReference type="Pfam" id="PF00005">
    <property type="entry name" value="ABC_tran"/>
    <property type="match status" value="1"/>
</dbReference>
<reference evidence="13 14" key="1">
    <citation type="journal article" date="2014" name="Genome Biol. Evol.">
        <title>The secreted proteins of Achlya hypogyna and Thraustotheca clavata identify the ancestral oomycete secretome and reveal gene acquisitions by horizontal gene transfer.</title>
        <authorList>
            <person name="Misner I."/>
            <person name="Blouin N."/>
            <person name="Leonard G."/>
            <person name="Richards T.A."/>
            <person name="Lane C.E."/>
        </authorList>
    </citation>
    <scope>NUCLEOTIDE SEQUENCE [LARGE SCALE GENOMIC DNA]</scope>
    <source>
        <strain evidence="13 14">ATCC 34112</strain>
    </source>
</reference>
<feature type="transmembrane region" description="Helical" evidence="11">
    <location>
        <begin position="324"/>
        <end position="342"/>
    </location>
</feature>
<dbReference type="CDD" id="cd18577">
    <property type="entry name" value="ABC_6TM_Pgp_ABCB1_D1_like"/>
    <property type="match status" value="1"/>
</dbReference>
<sequence>MNTEYEAIATPTGVKSNALDDAAPPDPKVKDSETPMVSMKKLFSYADSTDKFLLSIGSLAAMVTGVAQPIQVVFFGNILNAYNPTSIMDPDIFRSNINRVVVQFVILGGVVLVCGIAQIACWSISASRQTTRLRHAYASAILRQEVGWFDINEPMQLATKVADTTLIIRDGMGRKVGDVITFTTMAFTGLIVAFVYGWELSLILLAFTPLIAISGFIMMKGITKATQGGVESYAEAGGIAEESLSNIRTVHMFNAMTTMVEKYKAALFKTEAAGIKKGFTIGLGTSAMFLIVFCTYAVGMYYGAVKVTNDQINGHCTGHGCYDGGRVIIVFFSIVMSALVLGQAGPSAQAIFSARSAAHGVFEVIERDSKIDASSNVGLKLQNVSGEINIDNITFAYPSRPEVNVCAGYSLHIPAGQKIALVGSSGSGKSTIVSLLERFYDPLQGSVTLDGHNLKDLNIRWLRQQIGLVGQEPC</sequence>
<dbReference type="InterPro" id="IPR003439">
    <property type="entry name" value="ABC_transporter-like_ATP-bd"/>
</dbReference>
<dbReference type="FunFam" id="1.20.1560.10:FF:000018">
    <property type="entry name" value="ATP-binding cassette subfamily B member 11"/>
    <property type="match status" value="1"/>
</dbReference>
<evidence type="ECO:0000256" key="6">
    <source>
        <dbReference type="ARBA" id="ARBA00022741"/>
    </source>
</evidence>
<keyword evidence="3" id="KW-0813">Transport</keyword>
<feature type="domain" description="ABC transmembrane type-1" evidence="12">
    <location>
        <begin position="56"/>
        <end position="353"/>
    </location>
</feature>
<feature type="transmembrane region" description="Helical" evidence="11">
    <location>
        <begin position="176"/>
        <end position="196"/>
    </location>
</feature>
<feature type="region of interest" description="Disordered" evidence="10">
    <location>
        <begin position="1"/>
        <end position="32"/>
    </location>
</feature>
<keyword evidence="8 11" id="KW-1133">Transmembrane helix</keyword>
<dbReference type="OrthoDB" id="6500128at2759"/>
<feature type="non-terminal residue" evidence="13">
    <location>
        <position position="474"/>
    </location>
</feature>
<protein>
    <submittedName>
        <fullName evidence="13">ATP-binding Cassette (ABC) Superfamily</fullName>
    </submittedName>
</protein>